<dbReference type="OrthoDB" id="1496333at2"/>
<dbReference type="InterPro" id="IPR027417">
    <property type="entry name" value="P-loop_NTPase"/>
</dbReference>
<proteinExistence type="predicted"/>
<dbReference type="CDD" id="cd04859">
    <property type="entry name" value="Prim_Pol"/>
    <property type="match status" value="1"/>
</dbReference>
<dbReference type="Proteomes" id="UP000305131">
    <property type="component" value="Unassembled WGS sequence"/>
</dbReference>
<dbReference type="AlphaFoldDB" id="A0A6C1KL09"/>
<evidence type="ECO:0000313" key="4">
    <source>
        <dbReference type="Proteomes" id="UP000305131"/>
    </source>
</evidence>
<dbReference type="SUPFAM" id="SSF52540">
    <property type="entry name" value="P-loop containing nucleoside triphosphate hydrolases"/>
    <property type="match status" value="1"/>
</dbReference>
<feature type="domain" description="DNA primase/polymerase bifunctional N-terminal" evidence="2">
    <location>
        <begin position="9"/>
        <end position="181"/>
    </location>
</feature>
<dbReference type="EMBL" id="VAUP01000007">
    <property type="protein sequence ID" value="TLX44481.1"/>
    <property type="molecule type" value="Genomic_DNA"/>
</dbReference>
<dbReference type="Pfam" id="PF09250">
    <property type="entry name" value="Prim-Pol"/>
    <property type="match status" value="1"/>
</dbReference>
<feature type="region of interest" description="Disordered" evidence="1">
    <location>
        <begin position="295"/>
        <end position="321"/>
    </location>
</feature>
<protein>
    <submittedName>
        <fullName evidence="3">ATPase</fullName>
    </submittedName>
</protein>
<organism evidence="3 4">
    <name type="scientific">Xanthobacter autotrophicus</name>
    <dbReference type="NCBI Taxonomy" id="280"/>
    <lineage>
        <taxon>Bacteria</taxon>
        <taxon>Pseudomonadati</taxon>
        <taxon>Pseudomonadota</taxon>
        <taxon>Alphaproteobacteria</taxon>
        <taxon>Hyphomicrobiales</taxon>
        <taxon>Xanthobacteraceae</taxon>
        <taxon>Xanthobacter</taxon>
    </lineage>
</organism>
<dbReference type="Gene3D" id="3.40.50.300">
    <property type="entry name" value="P-loop containing nucleotide triphosphate hydrolases"/>
    <property type="match status" value="1"/>
</dbReference>
<evidence type="ECO:0000259" key="2">
    <source>
        <dbReference type="SMART" id="SM00943"/>
    </source>
</evidence>
<dbReference type="InterPro" id="IPR015330">
    <property type="entry name" value="DNA_primase/pol_bifunc_N"/>
</dbReference>
<dbReference type="SMART" id="SM00943">
    <property type="entry name" value="Prim-Pol"/>
    <property type="match status" value="1"/>
</dbReference>
<reference evidence="3 4" key="1">
    <citation type="submission" date="2019-05" db="EMBL/GenBank/DDBJ databases">
        <authorList>
            <person name="Zhou X."/>
        </authorList>
    </citation>
    <scope>NUCLEOTIDE SEQUENCE [LARGE SCALE GENOMIC DNA]</scope>
    <source>
        <strain evidence="3 4">DSM 432</strain>
    </source>
</reference>
<dbReference type="Pfam" id="PF13481">
    <property type="entry name" value="AAA_25"/>
    <property type="match status" value="1"/>
</dbReference>
<gene>
    <name evidence="3" type="ORF">FBQ73_02580</name>
</gene>
<sequence length="704" mass="77658">MNMTPLDLALDYARRGWKVFPCNPSPERGISKRPLISAGFKAASRDAAQLRAWWTQWPDALIGVPMGRENEVWAIDPDVAKEPGDADGLKAWENIARQHPPIRTHAHLTPSGGKHLLFRWREDRPVTNTERGLRARGIHGINVRGEGGYVIAAGSRLTDGRSYEIEDPMDFFHFAEAGDWLYELLTEPAPEARQSPKIVDFASRQAPPDRYVQTAIAGECWAVAQSGRGERNNRLNTAAFSLGQLVGAGMVDEDTARGSLMSAAASCGLIADDGERATCATIDSGIAAGRLKPREVPDRQQEMRATGTDGGVPAQPEAPRRRISATPWQWVDPKTIPPRRWIYDKHYVRRFVTGTVAPGGVGKSSLIIAEALAISTGRPLLDVLVQEQTNVWYWNGEDPKEELDRRLAGACLHYGIEPADIENRLFIDSGREVPIVIAEKVGERVVVARPMVEEVEEAIRGNDIGTFIVDPFVSSHSVGENDNGAVDRVAKEWARIAERCNCAIELVHHVRKAMGEHTYTVEDARGASALIGAVRSARVLNVMSQDDADRAGIEPEHRRLHFRVDNGKANMSPPMERAVWRRLASVGLGNGEDYGLISTEDFVGVVTAWEMPDALQNVRAEHIEKVVAAVKANPDYRVDVQAGNWIGHVVADVLGLNVDDKADKEKVKRALAMWFASKALGKERRPDVKRMMREFVVVGAGWES</sequence>
<comment type="caution">
    <text evidence="3">The sequence shown here is derived from an EMBL/GenBank/DDBJ whole genome shotgun (WGS) entry which is preliminary data.</text>
</comment>
<evidence type="ECO:0000313" key="3">
    <source>
        <dbReference type="EMBL" id="TLX44481.1"/>
    </source>
</evidence>
<name>A0A6C1KL09_XANAU</name>
<dbReference type="SUPFAM" id="SSF56747">
    <property type="entry name" value="Prim-pol domain"/>
    <property type="match status" value="1"/>
</dbReference>
<accession>A0A6C1KL09</accession>
<evidence type="ECO:0000256" key="1">
    <source>
        <dbReference type="SAM" id="MobiDB-lite"/>
    </source>
</evidence>